<reference evidence="1 2" key="1">
    <citation type="submission" date="2019-04" db="EMBL/GenBank/DDBJ databases">
        <title>Phreatobacter aquaticus sp. nov.</title>
        <authorList>
            <person name="Choi A."/>
            <person name="Baek K."/>
        </authorList>
    </citation>
    <scope>NUCLEOTIDE SEQUENCE [LARGE SCALE GENOMIC DNA]</scope>
    <source>
        <strain evidence="1 2">NMCR1094</strain>
    </source>
</reference>
<dbReference type="GO" id="GO:0008168">
    <property type="term" value="F:methyltransferase activity"/>
    <property type="evidence" value="ECO:0007669"/>
    <property type="project" value="UniProtKB-KW"/>
</dbReference>
<proteinExistence type="predicted"/>
<evidence type="ECO:0000313" key="2">
    <source>
        <dbReference type="Proteomes" id="UP000298588"/>
    </source>
</evidence>
<dbReference type="EMBL" id="CP039865">
    <property type="protein sequence ID" value="QCK88184.1"/>
    <property type="molecule type" value="Genomic_DNA"/>
</dbReference>
<sequence>MQIDLLNDTLKQKGDLVYSVGLIEHFEPKDTARMIHAHFEAAIPGGLVLITYPTPTLPYRTIRGAAEMLGVWKFHDERPLAYDEVGREMEKYGQIIFRKMNWFIGLTQEILVARVGA</sequence>
<dbReference type="KEGG" id="paqt:E8L99_21670"/>
<dbReference type="OrthoDB" id="2370471at2"/>
<keyword evidence="1" id="KW-0489">Methyltransferase</keyword>
<keyword evidence="1" id="KW-0808">Transferase</keyword>
<dbReference type="Proteomes" id="UP000298588">
    <property type="component" value="Chromosome"/>
</dbReference>
<gene>
    <name evidence="1" type="ORF">E8L99_21670</name>
</gene>
<dbReference type="GO" id="GO:0032259">
    <property type="term" value="P:methylation"/>
    <property type="evidence" value="ECO:0007669"/>
    <property type="project" value="UniProtKB-KW"/>
</dbReference>
<accession>A0A4D7QSH3</accession>
<organism evidence="1 2">
    <name type="scientific">Phreatobacter aquaticus</name>
    <dbReference type="NCBI Taxonomy" id="2570229"/>
    <lineage>
        <taxon>Bacteria</taxon>
        <taxon>Pseudomonadati</taxon>
        <taxon>Pseudomonadota</taxon>
        <taxon>Alphaproteobacteria</taxon>
        <taxon>Hyphomicrobiales</taxon>
        <taxon>Phreatobacteraceae</taxon>
        <taxon>Phreatobacter</taxon>
    </lineage>
</organism>
<keyword evidence="2" id="KW-1185">Reference proteome</keyword>
<protein>
    <submittedName>
        <fullName evidence="1">Class I SAM-dependent methyltransferase</fullName>
    </submittedName>
</protein>
<dbReference type="InterPro" id="IPR029063">
    <property type="entry name" value="SAM-dependent_MTases_sf"/>
</dbReference>
<dbReference type="SUPFAM" id="SSF53335">
    <property type="entry name" value="S-adenosyl-L-methionine-dependent methyltransferases"/>
    <property type="match status" value="1"/>
</dbReference>
<dbReference type="AlphaFoldDB" id="A0A4D7QSH3"/>
<dbReference type="Gene3D" id="3.40.50.150">
    <property type="entry name" value="Vaccinia Virus protein VP39"/>
    <property type="match status" value="1"/>
</dbReference>
<name>A0A4D7QSH3_9HYPH</name>
<evidence type="ECO:0000313" key="1">
    <source>
        <dbReference type="EMBL" id="QCK88184.1"/>
    </source>
</evidence>